<dbReference type="Pfam" id="PF08701">
    <property type="entry name" value="GN3L_Grn1"/>
    <property type="match status" value="1"/>
</dbReference>
<dbReference type="GO" id="GO:0005525">
    <property type="term" value="F:GTP binding"/>
    <property type="evidence" value="ECO:0007669"/>
    <property type="project" value="UniProtKB-KW"/>
</dbReference>
<reference evidence="8 9" key="1">
    <citation type="journal article" date="2011" name="Genome Res.">
        <title>Phylogeny-wide analysis of social amoeba genomes highlights ancient origins for complex intercellular communication.</title>
        <authorList>
            <person name="Heidel A.J."/>
            <person name="Lawal H.M."/>
            <person name="Felder M."/>
            <person name="Schilde C."/>
            <person name="Helps N.R."/>
            <person name="Tunggal B."/>
            <person name="Rivero F."/>
            <person name="John U."/>
            <person name="Schleicher M."/>
            <person name="Eichinger L."/>
            <person name="Platzer M."/>
            <person name="Noegel A.A."/>
            <person name="Schaap P."/>
            <person name="Gloeckner G."/>
        </authorList>
    </citation>
    <scope>NUCLEOTIDE SEQUENCE [LARGE SCALE GENOMIC DNA]</scope>
    <source>
        <strain evidence="9">ATCC 26659 / Pp 5 / PN500</strain>
    </source>
</reference>
<evidence type="ECO:0000256" key="3">
    <source>
        <dbReference type="ARBA" id="ARBA00023054"/>
    </source>
</evidence>
<keyword evidence="2" id="KW-0547">Nucleotide-binding</keyword>
<evidence type="ECO:0000313" key="9">
    <source>
        <dbReference type="Proteomes" id="UP000001396"/>
    </source>
</evidence>
<dbReference type="PROSITE" id="PS51721">
    <property type="entry name" value="G_CP"/>
    <property type="match status" value="1"/>
</dbReference>
<dbReference type="GO" id="GO:0051239">
    <property type="term" value="P:regulation of multicellular organismal process"/>
    <property type="evidence" value="ECO:0007669"/>
    <property type="project" value="UniProtKB-ARBA"/>
</dbReference>
<dbReference type="InterPro" id="IPR030378">
    <property type="entry name" value="G_CP_dom"/>
</dbReference>
<keyword evidence="5" id="KW-0539">Nucleus</keyword>
<protein>
    <submittedName>
        <fullName evidence="8">Guanine nucleotide binding protein 3</fullName>
    </submittedName>
</protein>
<dbReference type="PRINTS" id="PR00326">
    <property type="entry name" value="GTP1OBG"/>
</dbReference>
<dbReference type="EMBL" id="ADBJ01000009">
    <property type="protein sequence ID" value="EFA84526.1"/>
    <property type="molecule type" value="Genomic_DNA"/>
</dbReference>
<dbReference type="AlphaFoldDB" id="D3B2F1"/>
<dbReference type="Pfam" id="PF01926">
    <property type="entry name" value="MMR_HSR1"/>
    <property type="match status" value="1"/>
</dbReference>
<dbReference type="Gene3D" id="3.40.50.300">
    <property type="entry name" value="P-loop containing nucleotide triphosphate hydrolases"/>
    <property type="match status" value="1"/>
</dbReference>
<comment type="caution">
    <text evidence="8">The sequence shown here is derived from an EMBL/GenBank/DDBJ whole genome shotgun (WGS) entry which is preliminary data.</text>
</comment>
<dbReference type="InterPro" id="IPR014813">
    <property type="entry name" value="Gnl3_N_dom"/>
</dbReference>
<dbReference type="Proteomes" id="UP000001396">
    <property type="component" value="Unassembled WGS sequence"/>
</dbReference>
<feature type="domain" description="CP-type G" evidence="7">
    <location>
        <begin position="127"/>
        <end position="312"/>
    </location>
</feature>
<dbReference type="RefSeq" id="XP_020436639.1">
    <property type="nucleotide sequence ID" value="XM_020573544.1"/>
</dbReference>
<dbReference type="PANTHER" id="PTHR11089">
    <property type="entry name" value="GTP-BINDING PROTEIN-RELATED"/>
    <property type="match status" value="1"/>
</dbReference>
<dbReference type="SUPFAM" id="SSF52540">
    <property type="entry name" value="P-loop containing nucleoside triphosphate hydrolases"/>
    <property type="match status" value="1"/>
</dbReference>
<gene>
    <name evidence="8" type="primary">gnl3</name>
    <name evidence="8" type="ORF">PPL_02562</name>
</gene>
<organism evidence="8 9">
    <name type="scientific">Heterostelium pallidum (strain ATCC 26659 / Pp 5 / PN500)</name>
    <name type="common">Cellular slime mold</name>
    <name type="synonym">Polysphondylium pallidum</name>
    <dbReference type="NCBI Taxonomy" id="670386"/>
    <lineage>
        <taxon>Eukaryota</taxon>
        <taxon>Amoebozoa</taxon>
        <taxon>Evosea</taxon>
        <taxon>Eumycetozoa</taxon>
        <taxon>Dictyostelia</taxon>
        <taxon>Acytosteliales</taxon>
        <taxon>Acytosteliaceae</taxon>
        <taxon>Heterostelium</taxon>
    </lineage>
</organism>
<dbReference type="PANTHER" id="PTHR11089:SF30">
    <property type="entry name" value="GUANINE NUCLEOTIDE-BINDING PROTEIN-LIKE 3 HOMOLOG"/>
    <property type="match status" value="1"/>
</dbReference>
<dbReference type="OMA" id="FKLDGLW"/>
<evidence type="ECO:0000256" key="4">
    <source>
        <dbReference type="ARBA" id="ARBA00023134"/>
    </source>
</evidence>
<dbReference type="InParanoid" id="D3B2F1"/>
<feature type="compositionally biased region" description="Polar residues" evidence="6">
    <location>
        <begin position="514"/>
        <end position="525"/>
    </location>
</feature>
<dbReference type="Gene3D" id="1.10.1580.10">
    <property type="match status" value="1"/>
</dbReference>
<dbReference type="GO" id="GO:0050793">
    <property type="term" value="P:regulation of developmental process"/>
    <property type="evidence" value="ECO:0007669"/>
    <property type="project" value="UniProtKB-ARBA"/>
</dbReference>
<evidence type="ECO:0000256" key="5">
    <source>
        <dbReference type="ARBA" id="ARBA00023242"/>
    </source>
</evidence>
<dbReference type="GO" id="GO:0005730">
    <property type="term" value="C:nucleolus"/>
    <property type="evidence" value="ECO:0007669"/>
    <property type="project" value="UniProtKB-SubCell"/>
</dbReference>
<evidence type="ECO:0000313" key="8">
    <source>
        <dbReference type="EMBL" id="EFA84526.1"/>
    </source>
</evidence>
<feature type="compositionally biased region" description="Acidic residues" evidence="6">
    <location>
        <begin position="571"/>
        <end position="609"/>
    </location>
</feature>
<dbReference type="STRING" id="670386.D3B2F1"/>
<feature type="compositionally biased region" description="Polar residues" evidence="6">
    <location>
        <begin position="448"/>
        <end position="457"/>
    </location>
</feature>
<dbReference type="GeneID" id="31358086"/>
<comment type="subcellular location">
    <subcellularLocation>
        <location evidence="1">Nucleus</location>
        <location evidence="1">Nucleolus</location>
    </subcellularLocation>
</comment>
<feature type="compositionally biased region" description="Acidic residues" evidence="6">
    <location>
        <begin position="460"/>
        <end position="506"/>
    </location>
</feature>
<dbReference type="FunFam" id="3.40.50.300:FF:000571">
    <property type="entry name" value="Guanine nucleotide-binding protein-like NSN1"/>
    <property type="match status" value="1"/>
</dbReference>
<evidence type="ECO:0000256" key="2">
    <source>
        <dbReference type="ARBA" id="ARBA00022741"/>
    </source>
</evidence>
<evidence type="ECO:0000259" key="7">
    <source>
        <dbReference type="PROSITE" id="PS51721"/>
    </source>
</evidence>
<accession>D3B2F1</accession>
<evidence type="ECO:0000256" key="6">
    <source>
        <dbReference type="SAM" id="MobiDB-lite"/>
    </source>
</evidence>
<sequence length="609" mass="69472">MPKKRQSKRVSLHKKYKVEKKVNEHNRKLRKAHKLAPILNKSKKDPGIPNLYPFKEDLLNRVQQQKEAIAAEKAAKKAERKTMASLAKDAASREKEFNRKQRDAEKDLEMKSIRSVEPRDNSLKSFYREVKKVIEAADVILEVLDARDPMGCRCLEIERMILERYPNKKIVLILNKIDLVPKENVVMWLKYLRNYFPTLAFKCSTQQQKRNLGHSSVAPEVASTKLLDGSECLGGESLLQLLKNYSRSLNIKTSVAVGIIGYPNVGKSSLINSLKRARAVSVAPTPGHTKVAQEVHLDKNVKLLDSPGIVPIKGEIDANVILRNVVKVEKIEDPISPVDAIVQRCSREQLLRIYQIPVFKNTTEFLTLIADKRKKLIRGGTPDLNAAALSVIRDWVGGNIPFHTLPPKDTFHVDSKIVNNFSDEFNIDQSDEISSLATNNTVGSVSIESTAQQSYIDTSMFDDEEEEEEEEDDDEMEEEEDDDMEEEEEDDEDDDDEEDNVMEEDTTAQLVALQKQSQMIQQNKGKPSKVKVQNLKDEDDQYNPQSNKSLKKQMKKNKKKFGTITAPSEDYSFESDFYDNLEEDDIVQDDDEDEQDYDDSDDIDEENVF</sequence>
<name>D3B2F1_HETP5</name>
<feature type="compositionally biased region" description="Basic residues" evidence="6">
    <location>
        <begin position="549"/>
        <end position="561"/>
    </location>
</feature>
<dbReference type="CDD" id="cd04178">
    <property type="entry name" value="Nucleostemin_like"/>
    <property type="match status" value="1"/>
</dbReference>
<dbReference type="InterPro" id="IPR027417">
    <property type="entry name" value="P-loop_NTPase"/>
</dbReference>
<dbReference type="InterPro" id="IPR023179">
    <property type="entry name" value="GTP-bd_ortho_bundle_sf"/>
</dbReference>
<dbReference type="InterPro" id="IPR006073">
    <property type="entry name" value="GTP-bd"/>
</dbReference>
<keyword evidence="4" id="KW-0342">GTP-binding</keyword>
<keyword evidence="9" id="KW-1185">Reference proteome</keyword>
<keyword evidence="3" id="KW-0175">Coiled coil</keyword>
<feature type="region of interest" description="Disordered" evidence="6">
    <location>
        <begin position="448"/>
        <end position="609"/>
    </location>
</feature>
<proteinExistence type="predicted"/>
<dbReference type="FunCoup" id="D3B2F1">
    <property type="interactions" value="781"/>
</dbReference>
<dbReference type="InterPro" id="IPR050755">
    <property type="entry name" value="TRAFAC_YlqF/YawG_RiboMat"/>
</dbReference>
<evidence type="ECO:0000256" key="1">
    <source>
        <dbReference type="ARBA" id="ARBA00004604"/>
    </source>
</evidence>
<dbReference type="FunFam" id="1.10.1580.10:FF:000002">
    <property type="entry name" value="Guanine nucleotide-binding protein-like 3 (nucleolar)-like"/>
    <property type="match status" value="1"/>
</dbReference>